<accession>A0A3A5MGG1</accession>
<dbReference type="PANTHER" id="PTHR42781">
    <property type="entry name" value="SPERMIDINE/PUTRESCINE IMPORT ATP-BINDING PROTEIN POTA"/>
    <property type="match status" value="1"/>
</dbReference>
<dbReference type="PROSITE" id="PS50893">
    <property type="entry name" value="ABC_TRANSPORTER_2"/>
    <property type="match status" value="1"/>
</dbReference>
<evidence type="ECO:0000259" key="4">
    <source>
        <dbReference type="PROSITE" id="PS50893"/>
    </source>
</evidence>
<evidence type="ECO:0000256" key="2">
    <source>
        <dbReference type="ARBA" id="ARBA00022741"/>
    </source>
</evidence>
<dbReference type="GO" id="GO:0005524">
    <property type="term" value="F:ATP binding"/>
    <property type="evidence" value="ECO:0007669"/>
    <property type="project" value="UniProtKB-KW"/>
</dbReference>
<dbReference type="EMBL" id="QZVT01000002">
    <property type="protein sequence ID" value="RJT82028.1"/>
    <property type="molecule type" value="Genomic_DNA"/>
</dbReference>
<reference evidence="5 6" key="1">
    <citation type="submission" date="2018-09" db="EMBL/GenBank/DDBJ databases">
        <title>Novel species of Arthrobacter.</title>
        <authorList>
            <person name="Liu Q."/>
            <person name="Xin Y.-H."/>
        </authorList>
    </citation>
    <scope>NUCLEOTIDE SEQUENCE [LARGE SCALE GENOMIC DNA]</scope>
    <source>
        <strain evidence="5 6">Hz2</strain>
    </source>
</reference>
<dbReference type="PROSITE" id="PS00211">
    <property type="entry name" value="ABC_TRANSPORTER_1"/>
    <property type="match status" value="1"/>
</dbReference>
<sequence>MVLSFDATLADRDFDVSFELADGETLAVLGPNGAGKSTLLDLLAGLLAPTGGRAALDGSVLFDVGPGRRVLTEPRGRGVSLLAQEALLFPHLSVLENVAFGPRSRGVHRTTARVTALHWLERAGIGDLAGRRPAHLSGGQAQRVAVARALAAGPSLLLLDEPLAALDVSVAPAIRTLLRDVLAERSAIIVTHDPLDAFLLADRVLILDGGRVVESGRTGEVLTRPLTAFGARLAGLNLVPGRRTTSGFVGVNGLHVPLGPPVAQGTDLGLAVRPAQVAVTLQAGLAPGTSCIRAAVDDVEHRGDVVRVHAAGMAADMAPIDVVTLDVVAGAQVFLTIRHADVAVYPVNRPSLPGPVPGAPLTGDRVDP</sequence>
<gene>
    <name evidence="5" type="ORF">D6T63_04620</name>
</gene>
<dbReference type="InterPro" id="IPR003439">
    <property type="entry name" value="ABC_transporter-like_ATP-bd"/>
</dbReference>
<dbReference type="Pfam" id="PF00005">
    <property type="entry name" value="ABC_tran"/>
    <property type="match status" value="1"/>
</dbReference>
<keyword evidence="6" id="KW-1185">Reference proteome</keyword>
<dbReference type="Proteomes" id="UP000272560">
    <property type="component" value="Unassembled WGS sequence"/>
</dbReference>
<proteinExistence type="predicted"/>
<evidence type="ECO:0000313" key="6">
    <source>
        <dbReference type="Proteomes" id="UP000272560"/>
    </source>
</evidence>
<evidence type="ECO:0000256" key="3">
    <source>
        <dbReference type="ARBA" id="ARBA00022840"/>
    </source>
</evidence>
<dbReference type="SUPFAM" id="SSF52540">
    <property type="entry name" value="P-loop containing nucleoside triphosphate hydrolases"/>
    <property type="match status" value="1"/>
</dbReference>
<dbReference type="AlphaFoldDB" id="A0A3A5MGG1"/>
<dbReference type="InterPro" id="IPR003593">
    <property type="entry name" value="AAA+_ATPase"/>
</dbReference>
<dbReference type="InterPro" id="IPR050093">
    <property type="entry name" value="ABC_SmlMolc_Importer"/>
</dbReference>
<name>A0A3A5MGG1_9MICC</name>
<dbReference type="Gene3D" id="3.40.50.300">
    <property type="entry name" value="P-loop containing nucleotide triphosphate hydrolases"/>
    <property type="match status" value="1"/>
</dbReference>
<dbReference type="InterPro" id="IPR017871">
    <property type="entry name" value="ABC_transporter-like_CS"/>
</dbReference>
<dbReference type="InterPro" id="IPR008995">
    <property type="entry name" value="Mo/tungstate-bd_C_term_dom"/>
</dbReference>
<organism evidence="5 6">
    <name type="scientific">Arthrobacter cheniae</name>
    <dbReference type="NCBI Taxonomy" id="1258888"/>
    <lineage>
        <taxon>Bacteria</taxon>
        <taxon>Bacillati</taxon>
        <taxon>Actinomycetota</taxon>
        <taxon>Actinomycetes</taxon>
        <taxon>Micrococcales</taxon>
        <taxon>Micrococcaceae</taxon>
        <taxon>Arthrobacter</taxon>
    </lineage>
</organism>
<keyword evidence="2" id="KW-0547">Nucleotide-binding</keyword>
<keyword evidence="3 5" id="KW-0067">ATP-binding</keyword>
<dbReference type="InterPro" id="IPR027417">
    <property type="entry name" value="P-loop_NTPase"/>
</dbReference>
<dbReference type="SMART" id="SM00382">
    <property type="entry name" value="AAA"/>
    <property type="match status" value="1"/>
</dbReference>
<dbReference type="PANTHER" id="PTHR42781:SF4">
    <property type="entry name" value="SPERMIDINE_PUTRESCINE IMPORT ATP-BINDING PROTEIN POTA"/>
    <property type="match status" value="1"/>
</dbReference>
<dbReference type="OrthoDB" id="9112331at2"/>
<evidence type="ECO:0000256" key="1">
    <source>
        <dbReference type="ARBA" id="ARBA00022448"/>
    </source>
</evidence>
<feature type="domain" description="ABC transporter" evidence="4">
    <location>
        <begin position="2"/>
        <end position="234"/>
    </location>
</feature>
<protein>
    <submittedName>
        <fullName evidence="5">ATP-binding cassette domain-containing protein</fullName>
    </submittedName>
</protein>
<dbReference type="RefSeq" id="WP_120147846.1">
    <property type="nucleotide sequence ID" value="NZ_QZVT01000002.1"/>
</dbReference>
<comment type="caution">
    <text evidence="5">The sequence shown here is derived from an EMBL/GenBank/DDBJ whole genome shotgun (WGS) entry which is preliminary data.</text>
</comment>
<dbReference type="GO" id="GO:0016887">
    <property type="term" value="F:ATP hydrolysis activity"/>
    <property type="evidence" value="ECO:0007669"/>
    <property type="project" value="InterPro"/>
</dbReference>
<keyword evidence="1" id="KW-0813">Transport</keyword>
<dbReference type="SUPFAM" id="SSF50331">
    <property type="entry name" value="MOP-like"/>
    <property type="match status" value="1"/>
</dbReference>
<evidence type="ECO:0000313" key="5">
    <source>
        <dbReference type="EMBL" id="RJT82028.1"/>
    </source>
</evidence>